<proteinExistence type="predicted"/>
<evidence type="ECO:0000313" key="1">
    <source>
        <dbReference type="EMBL" id="MZQ83606.1"/>
    </source>
</evidence>
<dbReference type="AlphaFoldDB" id="A0A6L8V234"/>
<reference evidence="1 2" key="1">
    <citation type="submission" date="2019-12" db="EMBL/GenBank/DDBJ databases">
        <title>Paenibacillus sp. nov. sp. isolated from soil.</title>
        <authorList>
            <person name="Kim J."/>
            <person name="Jeong S.E."/>
            <person name="Jung H.S."/>
            <person name="Jeon C.O."/>
        </authorList>
    </citation>
    <scope>NUCLEOTIDE SEQUENCE [LARGE SCALE GENOMIC DNA]</scope>
    <source>
        <strain evidence="1 2">5J-6</strain>
    </source>
</reference>
<evidence type="ECO:0000313" key="2">
    <source>
        <dbReference type="Proteomes" id="UP000481087"/>
    </source>
</evidence>
<keyword evidence="2" id="KW-1185">Reference proteome</keyword>
<organism evidence="1 2">
    <name type="scientific">Paenibacillus silvestris</name>
    <dbReference type="NCBI Taxonomy" id="2606219"/>
    <lineage>
        <taxon>Bacteria</taxon>
        <taxon>Bacillati</taxon>
        <taxon>Bacillota</taxon>
        <taxon>Bacilli</taxon>
        <taxon>Bacillales</taxon>
        <taxon>Paenibacillaceae</taxon>
        <taxon>Paenibacillus</taxon>
    </lineage>
</organism>
<sequence>MSLVTSLSGRRMKGYLPDYYETSRVMDSILQAQGTELDLLRVSLEETLQQFFVSSATWGLDAWEAELGIAPVPDKPEDQRRAVIHAKLRGVGTVTVELLQSVAGAYERGAVEVTQQPALYQFTVRFVDTLGTPPNLDDLQAAIEEIKPAHLQVVYQYKYFLLNQLHQTMTIKDIQTRKMTDFAPFIPVS</sequence>
<dbReference type="RefSeq" id="WP_161407755.1">
    <property type="nucleotide sequence ID" value="NZ_WTUZ01000020.1"/>
</dbReference>
<accession>A0A6L8V234</accession>
<protein>
    <submittedName>
        <fullName evidence="1">DUF2313 domain-containing protein</fullName>
    </submittedName>
</protein>
<gene>
    <name evidence="1" type="ORF">GQF01_15955</name>
</gene>
<comment type="caution">
    <text evidence="1">The sequence shown here is derived from an EMBL/GenBank/DDBJ whole genome shotgun (WGS) entry which is preliminary data.</text>
</comment>
<dbReference type="Pfam" id="PF10076">
    <property type="entry name" value="Phage_Mu_Gp48"/>
    <property type="match status" value="1"/>
</dbReference>
<dbReference type="InterPro" id="IPR018755">
    <property type="entry name" value="Phage_Mu_Gp48"/>
</dbReference>
<dbReference type="Proteomes" id="UP000481087">
    <property type="component" value="Unassembled WGS sequence"/>
</dbReference>
<dbReference type="EMBL" id="WTUZ01000020">
    <property type="protein sequence ID" value="MZQ83606.1"/>
    <property type="molecule type" value="Genomic_DNA"/>
</dbReference>
<name>A0A6L8V234_9BACL</name>